<keyword evidence="1" id="KW-0812">Transmembrane</keyword>
<accession>A0A0W0WHL4</accession>
<sequence>MAALSYFIIGPTIITSLVGWVYGRDKTVPTPAEDWRKAVVDVIIPAYNAEAEIDLCLASLVRQTLKPRHIFVIDDGSSDHTKLFAEDICKRLNIANISIIRREKSIGKTPSIEKGAYESDADVEFVLDSDTILASENYLERLVEELYKGVGIASACGVIYPLKERDRSKLLADEQVGTALREHFKLHPEAGYYNKHGNLQRFSRFITNLYRDVLYKFLQHFVYRGEMIFFGTIINPVGCAVAYRRKYIKDIFLNAREALGSDLTTSEDIYIGFAFTNEGYRNIQLPDVIACTLEPPIQKLPFQVFLWSSAFLQSVYYFNYLVATPFKAINKWIYKVRNAKNEREMKDRRKIKEQYRQSFGVDVTKRFGRPIGWFVFTNTIEKLLFPTIFLLFIIFGWWEVLLLTFIFESLISSLFVAISTKGERIKMFFKSLLVSPIRYCLLFYDLVVIFKFVIDLWLTKHRAWRK</sequence>
<evidence type="ECO:0000313" key="4">
    <source>
        <dbReference type="Proteomes" id="UP000054761"/>
    </source>
</evidence>
<organism evidence="3 4">
    <name type="scientific">Legionella israelensis</name>
    <dbReference type="NCBI Taxonomy" id="454"/>
    <lineage>
        <taxon>Bacteria</taxon>
        <taxon>Pseudomonadati</taxon>
        <taxon>Pseudomonadota</taxon>
        <taxon>Gammaproteobacteria</taxon>
        <taxon>Legionellales</taxon>
        <taxon>Legionellaceae</taxon>
        <taxon>Legionella</taxon>
    </lineage>
</organism>
<dbReference type="Proteomes" id="UP000054761">
    <property type="component" value="Unassembled WGS sequence"/>
</dbReference>
<feature type="domain" description="Glycosyltransferase 2-like" evidence="2">
    <location>
        <begin position="42"/>
        <end position="178"/>
    </location>
</feature>
<dbReference type="EMBL" id="LNYH01000019">
    <property type="protein sequence ID" value="KTD31825.1"/>
    <property type="molecule type" value="Genomic_DNA"/>
</dbReference>
<dbReference type="InterPro" id="IPR029044">
    <property type="entry name" value="Nucleotide-diphossugar_trans"/>
</dbReference>
<dbReference type="PATRIC" id="fig|454.4.peg.607"/>
<dbReference type="PANTHER" id="PTHR10859:SF91">
    <property type="entry name" value="DOLICHYL-PHOSPHATE BETA-GLUCOSYLTRANSFERASE"/>
    <property type="match status" value="1"/>
</dbReference>
<dbReference type="Pfam" id="PF00535">
    <property type="entry name" value="Glycos_transf_2"/>
    <property type="match status" value="1"/>
</dbReference>
<dbReference type="GO" id="GO:0016740">
    <property type="term" value="F:transferase activity"/>
    <property type="evidence" value="ECO:0007669"/>
    <property type="project" value="UniProtKB-KW"/>
</dbReference>
<dbReference type="GO" id="GO:0006487">
    <property type="term" value="P:protein N-linked glycosylation"/>
    <property type="evidence" value="ECO:0007669"/>
    <property type="project" value="TreeGrafter"/>
</dbReference>
<keyword evidence="3" id="KW-0808">Transferase</keyword>
<feature type="transmembrane region" description="Helical" evidence="1">
    <location>
        <begin position="400"/>
        <end position="418"/>
    </location>
</feature>
<keyword evidence="1" id="KW-0472">Membrane</keyword>
<dbReference type="SUPFAM" id="SSF53448">
    <property type="entry name" value="Nucleotide-diphospho-sugar transferases"/>
    <property type="match status" value="1"/>
</dbReference>
<proteinExistence type="predicted"/>
<keyword evidence="4" id="KW-1185">Reference proteome</keyword>
<dbReference type="STRING" id="454.Lisr_0578"/>
<protein>
    <submittedName>
        <fullName evidence="3">Glycosyltransferase, family 2</fullName>
    </submittedName>
</protein>
<name>A0A0W0WHL4_9GAMM</name>
<dbReference type="OrthoDB" id="396512at2"/>
<dbReference type="Gene3D" id="3.90.550.10">
    <property type="entry name" value="Spore Coat Polysaccharide Biosynthesis Protein SpsA, Chain A"/>
    <property type="match status" value="1"/>
</dbReference>
<dbReference type="PANTHER" id="PTHR10859">
    <property type="entry name" value="GLYCOSYL TRANSFERASE"/>
    <property type="match status" value="1"/>
</dbReference>
<feature type="transmembrane region" description="Helical" evidence="1">
    <location>
        <begin position="439"/>
        <end position="458"/>
    </location>
</feature>
<keyword evidence="1" id="KW-1133">Transmembrane helix</keyword>
<comment type="caution">
    <text evidence="3">The sequence shown here is derived from an EMBL/GenBank/DDBJ whole genome shotgun (WGS) entry which is preliminary data.</text>
</comment>
<gene>
    <name evidence="3" type="ORF">Lisr_0578</name>
</gene>
<dbReference type="RefSeq" id="WP_058500960.1">
    <property type="nucleotide sequence ID" value="NZ_CAAAJA010000074.1"/>
</dbReference>
<evidence type="ECO:0000313" key="3">
    <source>
        <dbReference type="EMBL" id="KTD31825.1"/>
    </source>
</evidence>
<dbReference type="InterPro" id="IPR001173">
    <property type="entry name" value="Glyco_trans_2-like"/>
</dbReference>
<feature type="transmembrane region" description="Helical" evidence="1">
    <location>
        <begin position="373"/>
        <end position="394"/>
    </location>
</feature>
<evidence type="ECO:0000256" key="1">
    <source>
        <dbReference type="SAM" id="Phobius"/>
    </source>
</evidence>
<evidence type="ECO:0000259" key="2">
    <source>
        <dbReference type="Pfam" id="PF00535"/>
    </source>
</evidence>
<reference evidence="3 4" key="1">
    <citation type="submission" date="2015-11" db="EMBL/GenBank/DDBJ databases">
        <title>Genomic analysis of 38 Legionella species identifies large and diverse effector repertoires.</title>
        <authorList>
            <person name="Burstein D."/>
            <person name="Amaro F."/>
            <person name="Zusman T."/>
            <person name="Lifshitz Z."/>
            <person name="Cohen O."/>
            <person name="Gilbert J.A."/>
            <person name="Pupko T."/>
            <person name="Shuman H.A."/>
            <person name="Segal G."/>
        </authorList>
    </citation>
    <scope>NUCLEOTIDE SEQUENCE [LARGE SCALE GENOMIC DNA]</scope>
    <source>
        <strain evidence="3 4">Bercovier 4</strain>
    </source>
</reference>
<dbReference type="AlphaFoldDB" id="A0A0W0WHL4"/>